<dbReference type="AlphaFoldDB" id="A0A6J5VIM0"/>
<sequence>MKAQRREGVVVEEGNRAGTWSASQERRWGRTQPVSLPPVYEPGSGMRRMSRCGLRERWSPWSDALTSDGDNSEVVHVYIVASSLACQSLSSDGGTSLTLLAQVTSPWRCGNDRCKSTSSDDSHQEFFRSNSPQLHP</sequence>
<gene>
    <name evidence="2" type="ORF">CURHAP_LOCUS46043</name>
</gene>
<feature type="region of interest" description="Disordered" evidence="1">
    <location>
        <begin position="1"/>
        <end position="47"/>
    </location>
</feature>
<evidence type="ECO:0000256" key="1">
    <source>
        <dbReference type="SAM" id="MobiDB-lite"/>
    </source>
</evidence>
<reference evidence="2 3" key="1">
    <citation type="submission" date="2020-05" db="EMBL/GenBank/DDBJ databases">
        <authorList>
            <person name="Campoy J."/>
            <person name="Schneeberger K."/>
            <person name="Spophaly S."/>
        </authorList>
    </citation>
    <scope>NUCLEOTIDE SEQUENCE [LARGE SCALE GENOMIC DNA]</scope>
    <source>
        <strain evidence="2">PruArmRojPasFocal</strain>
    </source>
</reference>
<name>A0A6J5VIM0_PRUAR</name>
<protein>
    <submittedName>
        <fullName evidence="2">Uncharacterized protein</fullName>
    </submittedName>
</protein>
<accession>A0A6J5VIM0</accession>
<organism evidence="2 3">
    <name type="scientific">Prunus armeniaca</name>
    <name type="common">Apricot</name>
    <name type="synonym">Armeniaca vulgaris</name>
    <dbReference type="NCBI Taxonomy" id="36596"/>
    <lineage>
        <taxon>Eukaryota</taxon>
        <taxon>Viridiplantae</taxon>
        <taxon>Streptophyta</taxon>
        <taxon>Embryophyta</taxon>
        <taxon>Tracheophyta</taxon>
        <taxon>Spermatophyta</taxon>
        <taxon>Magnoliopsida</taxon>
        <taxon>eudicotyledons</taxon>
        <taxon>Gunneridae</taxon>
        <taxon>Pentapetalae</taxon>
        <taxon>rosids</taxon>
        <taxon>fabids</taxon>
        <taxon>Rosales</taxon>
        <taxon>Rosaceae</taxon>
        <taxon>Amygdaloideae</taxon>
        <taxon>Amygdaleae</taxon>
        <taxon>Prunus</taxon>
    </lineage>
</organism>
<feature type="compositionally biased region" description="Polar residues" evidence="1">
    <location>
        <begin position="127"/>
        <end position="136"/>
    </location>
</feature>
<dbReference type="EMBL" id="CAEKDK010000007">
    <property type="protein sequence ID" value="CAB4287982.1"/>
    <property type="molecule type" value="Genomic_DNA"/>
</dbReference>
<evidence type="ECO:0000313" key="3">
    <source>
        <dbReference type="Proteomes" id="UP000507222"/>
    </source>
</evidence>
<proteinExistence type="predicted"/>
<feature type="compositionally biased region" description="Basic and acidic residues" evidence="1">
    <location>
        <begin position="116"/>
        <end position="126"/>
    </location>
</feature>
<feature type="region of interest" description="Disordered" evidence="1">
    <location>
        <begin position="116"/>
        <end position="136"/>
    </location>
</feature>
<feature type="compositionally biased region" description="Basic and acidic residues" evidence="1">
    <location>
        <begin position="1"/>
        <end position="15"/>
    </location>
</feature>
<dbReference type="Proteomes" id="UP000507222">
    <property type="component" value="Unassembled WGS sequence"/>
</dbReference>
<evidence type="ECO:0000313" key="2">
    <source>
        <dbReference type="EMBL" id="CAB4287982.1"/>
    </source>
</evidence>